<dbReference type="AlphaFoldDB" id="A0A8T3BTL5"/>
<gene>
    <name evidence="1" type="ORF">KFK09_006120</name>
</gene>
<sequence length="112" mass="12721">MWHILIRLWTASGDRMIWAIQYVFHPSDYYLFHFGSIELQKFIKERTLTDFPTVIAAYCGFNCRDGVLQTPSPTALSHLSKIVAESKVPVSSLAKYATNSDIQHSIVAITLM</sequence>
<protein>
    <submittedName>
        <fullName evidence="1">Uncharacterized protein</fullName>
    </submittedName>
</protein>
<dbReference type="Proteomes" id="UP000829196">
    <property type="component" value="Unassembled WGS sequence"/>
</dbReference>
<dbReference type="EMBL" id="JAGYWB010000006">
    <property type="protein sequence ID" value="KAI0518684.1"/>
    <property type="molecule type" value="Genomic_DNA"/>
</dbReference>
<proteinExistence type="predicted"/>
<accession>A0A8T3BTL5</accession>
<reference evidence="1" key="1">
    <citation type="journal article" date="2022" name="Front. Genet.">
        <title>Chromosome-Scale Assembly of the Dendrobium nobile Genome Provides Insights Into the Molecular Mechanism of the Biosynthesis of the Medicinal Active Ingredient of Dendrobium.</title>
        <authorList>
            <person name="Xu Q."/>
            <person name="Niu S.-C."/>
            <person name="Li K.-L."/>
            <person name="Zheng P.-J."/>
            <person name="Zhang X.-J."/>
            <person name="Jia Y."/>
            <person name="Liu Y."/>
            <person name="Niu Y.-X."/>
            <person name="Yu L.-H."/>
            <person name="Chen D.-F."/>
            <person name="Zhang G.-Q."/>
        </authorList>
    </citation>
    <scope>NUCLEOTIDE SEQUENCE</scope>
    <source>
        <tissue evidence="1">Leaf</tissue>
    </source>
</reference>
<name>A0A8T3BTL5_DENNO</name>
<keyword evidence="2" id="KW-1185">Reference proteome</keyword>
<evidence type="ECO:0000313" key="1">
    <source>
        <dbReference type="EMBL" id="KAI0518684.1"/>
    </source>
</evidence>
<comment type="caution">
    <text evidence="1">The sequence shown here is derived from an EMBL/GenBank/DDBJ whole genome shotgun (WGS) entry which is preliminary data.</text>
</comment>
<organism evidence="1 2">
    <name type="scientific">Dendrobium nobile</name>
    <name type="common">Orchid</name>
    <dbReference type="NCBI Taxonomy" id="94219"/>
    <lineage>
        <taxon>Eukaryota</taxon>
        <taxon>Viridiplantae</taxon>
        <taxon>Streptophyta</taxon>
        <taxon>Embryophyta</taxon>
        <taxon>Tracheophyta</taxon>
        <taxon>Spermatophyta</taxon>
        <taxon>Magnoliopsida</taxon>
        <taxon>Liliopsida</taxon>
        <taxon>Asparagales</taxon>
        <taxon>Orchidaceae</taxon>
        <taxon>Epidendroideae</taxon>
        <taxon>Malaxideae</taxon>
        <taxon>Dendrobiinae</taxon>
        <taxon>Dendrobium</taxon>
    </lineage>
</organism>
<evidence type="ECO:0000313" key="2">
    <source>
        <dbReference type="Proteomes" id="UP000829196"/>
    </source>
</evidence>